<dbReference type="AlphaFoldDB" id="A0A8W7PDA1"/>
<name>A0A8W7PDA1_ANOCL</name>
<dbReference type="EnsemblMetazoa" id="ACOM029952-RA">
    <property type="protein sequence ID" value="ACOM029952-PA.1"/>
    <property type="gene ID" value="ACOM029952"/>
</dbReference>
<organism evidence="2">
    <name type="scientific">Anopheles coluzzii</name>
    <name type="common">African malaria mosquito</name>
    <dbReference type="NCBI Taxonomy" id="1518534"/>
    <lineage>
        <taxon>Eukaryota</taxon>
        <taxon>Metazoa</taxon>
        <taxon>Ecdysozoa</taxon>
        <taxon>Arthropoda</taxon>
        <taxon>Hexapoda</taxon>
        <taxon>Insecta</taxon>
        <taxon>Pterygota</taxon>
        <taxon>Neoptera</taxon>
        <taxon>Endopterygota</taxon>
        <taxon>Diptera</taxon>
        <taxon>Nematocera</taxon>
        <taxon>Culicoidea</taxon>
        <taxon>Culicidae</taxon>
        <taxon>Anophelinae</taxon>
        <taxon>Anopheles</taxon>
    </lineage>
</organism>
<sequence>SKRSIEQISSKSNSVFSSTKPNTTQLNHHEGRRCCRCSRPCRRLGGWSASVGLAIRWTSGRLPSCCVATGSHPCRLPSVRSPWRLSGRPARCHPGRSPCPSCLGRSPCRCCPWSYLGHCHPWCCACRASAWTCRLPAAAEPGPGSGNHLSLSTPRPHPNIQPELIIPHRVQIR</sequence>
<dbReference type="Proteomes" id="UP000075882">
    <property type="component" value="Unassembled WGS sequence"/>
</dbReference>
<feature type="region of interest" description="Disordered" evidence="1">
    <location>
        <begin position="1"/>
        <end position="27"/>
    </location>
</feature>
<reference evidence="2" key="1">
    <citation type="submission" date="2022-08" db="UniProtKB">
        <authorList>
            <consortium name="EnsemblMetazoa"/>
        </authorList>
    </citation>
    <scope>IDENTIFICATION</scope>
</reference>
<evidence type="ECO:0000313" key="2">
    <source>
        <dbReference type="EnsemblMetazoa" id="ACOM029952-PA.1"/>
    </source>
</evidence>
<evidence type="ECO:0000256" key="1">
    <source>
        <dbReference type="SAM" id="MobiDB-lite"/>
    </source>
</evidence>
<protein>
    <submittedName>
        <fullName evidence="2">Uncharacterized protein</fullName>
    </submittedName>
</protein>
<accession>A0A8W7PDA1</accession>
<feature type="compositionally biased region" description="Low complexity" evidence="1">
    <location>
        <begin position="9"/>
        <end position="18"/>
    </location>
</feature>
<proteinExistence type="predicted"/>